<dbReference type="GO" id="GO:0016787">
    <property type="term" value="F:hydrolase activity"/>
    <property type="evidence" value="ECO:0007669"/>
    <property type="project" value="UniProtKB-KW"/>
</dbReference>
<dbReference type="EMBL" id="CP026923">
    <property type="protein sequence ID" value="AVG23175.1"/>
    <property type="molecule type" value="Genomic_DNA"/>
</dbReference>
<sequence>MSTLVITSPGGHQVATEEILVVSQGLDSIGSVLADVEQIVNHPGSSYRPDGYQVTRARLSCAVDDVSWLRRSLVAYTQQVAEQERWRTTLWDSTRDHFGRALVWSLLGQAGVRGGAPGATLDDAAQALRSLDQPYHPVVSTWEVDRQEGVGISRGVAERIARIPEGSNPVRIERYTIADGSSHAEVFVSGTRTWSLEENTDPFDMRSNLALVAGAPAAATMVTERAMRQAGVKPGDRVVFVGHSQGGAVAATLAESGRYDTKGLITIGAPVGSQPAGGDYPALRIQHRDDLVVDLAGQPLAGGHTVVETDSGAVTGDVAGAHSRDRYFQTATRIDQSEAELLSQWADDLPAAARGQARWFEARQDLSLQELSGGEAAGEKTTQ</sequence>
<dbReference type="KEGG" id="psai:C3B54_11171"/>
<dbReference type="InterPro" id="IPR029058">
    <property type="entry name" value="AB_hydrolase_fold"/>
</dbReference>
<gene>
    <name evidence="1" type="ORF">C3B54_11171</name>
</gene>
<dbReference type="RefSeq" id="WP_158665450.1">
    <property type="nucleotide sequence ID" value="NZ_CP026923.1"/>
</dbReference>
<proteinExistence type="predicted"/>
<keyword evidence="1" id="KW-0378">Hydrolase</keyword>
<protein>
    <submittedName>
        <fullName evidence="1">Alpha/beta hydrolase</fullName>
    </submittedName>
</protein>
<reference evidence="1 2" key="1">
    <citation type="submission" date="2018-02" db="EMBL/GenBank/DDBJ databases">
        <title>Complete genome of the streamlined marine actinobacterium Pontimonas salivibrio CL-TW6 adapted to coastal planktonic lifestype.</title>
        <authorList>
            <person name="Cho B.C."/>
            <person name="Hardies S.C."/>
            <person name="Jang G.I."/>
            <person name="Hwang C.Y."/>
        </authorList>
    </citation>
    <scope>NUCLEOTIDE SEQUENCE [LARGE SCALE GENOMIC DNA]</scope>
    <source>
        <strain evidence="1 2">CL-TW6</strain>
    </source>
</reference>
<organism evidence="1 2">
    <name type="scientific">Pontimonas salivibrio</name>
    <dbReference type="NCBI Taxonomy" id="1159327"/>
    <lineage>
        <taxon>Bacteria</taxon>
        <taxon>Bacillati</taxon>
        <taxon>Actinomycetota</taxon>
        <taxon>Actinomycetes</taxon>
        <taxon>Micrococcales</taxon>
        <taxon>Microbacteriaceae</taxon>
        <taxon>Pontimonas</taxon>
    </lineage>
</organism>
<name>A0A2L2BNC7_9MICO</name>
<dbReference type="SUPFAM" id="SSF53474">
    <property type="entry name" value="alpha/beta-Hydrolases"/>
    <property type="match status" value="1"/>
</dbReference>
<dbReference type="OrthoDB" id="4790882at2"/>
<accession>A0A2L2BNC7</accession>
<dbReference type="Gene3D" id="3.40.50.1820">
    <property type="entry name" value="alpha/beta hydrolase"/>
    <property type="match status" value="1"/>
</dbReference>
<keyword evidence="2" id="KW-1185">Reference proteome</keyword>
<dbReference type="AlphaFoldDB" id="A0A2L2BNC7"/>
<evidence type="ECO:0000313" key="2">
    <source>
        <dbReference type="Proteomes" id="UP000243077"/>
    </source>
</evidence>
<dbReference type="Proteomes" id="UP000243077">
    <property type="component" value="Chromosome"/>
</dbReference>
<evidence type="ECO:0000313" key="1">
    <source>
        <dbReference type="EMBL" id="AVG23175.1"/>
    </source>
</evidence>